<dbReference type="AlphaFoldDB" id="A0A9W8GGE0"/>
<organism evidence="3 4">
    <name type="scientific">Coemansia spiralis</name>
    <dbReference type="NCBI Taxonomy" id="417178"/>
    <lineage>
        <taxon>Eukaryota</taxon>
        <taxon>Fungi</taxon>
        <taxon>Fungi incertae sedis</taxon>
        <taxon>Zoopagomycota</taxon>
        <taxon>Kickxellomycotina</taxon>
        <taxon>Kickxellomycetes</taxon>
        <taxon>Kickxellales</taxon>
        <taxon>Kickxellaceae</taxon>
        <taxon>Coemansia</taxon>
    </lineage>
</organism>
<dbReference type="Proteomes" id="UP001151516">
    <property type="component" value="Unassembled WGS sequence"/>
</dbReference>
<evidence type="ECO:0000313" key="3">
    <source>
        <dbReference type="EMBL" id="KAJ2684386.1"/>
    </source>
</evidence>
<feature type="transmembrane region" description="Helical" evidence="2">
    <location>
        <begin position="211"/>
        <end position="230"/>
    </location>
</feature>
<proteinExistence type="predicted"/>
<keyword evidence="2" id="KW-1133">Transmembrane helix</keyword>
<dbReference type="Pfam" id="PF12400">
    <property type="entry name" value="STIMATE"/>
    <property type="match status" value="1"/>
</dbReference>
<protein>
    <recommendedName>
        <fullName evidence="5">Vacuolar membrane protein</fullName>
    </recommendedName>
</protein>
<evidence type="ECO:0000313" key="4">
    <source>
        <dbReference type="Proteomes" id="UP001151516"/>
    </source>
</evidence>
<dbReference type="InterPro" id="IPR022127">
    <property type="entry name" value="STIMATE/YPL162C"/>
</dbReference>
<reference evidence="3" key="1">
    <citation type="submission" date="2022-07" db="EMBL/GenBank/DDBJ databases">
        <title>Phylogenomic reconstructions and comparative analyses of Kickxellomycotina fungi.</title>
        <authorList>
            <person name="Reynolds N.K."/>
            <person name="Stajich J.E."/>
            <person name="Barry K."/>
            <person name="Grigoriev I.V."/>
            <person name="Crous P."/>
            <person name="Smith M.E."/>
        </authorList>
    </citation>
    <scope>NUCLEOTIDE SEQUENCE</scope>
    <source>
        <strain evidence="3">CBS 109367</strain>
    </source>
</reference>
<feature type="transmembrane region" description="Helical" evidence="2">
    <location>
        <begin position="48"/>
        <end position="70"/>
    </location>
</feature>
<keyword evidence="4" id="KW-1185">Reference proteome</keyword>
<dbReference type="GO" id="GO:0016020">
    <property type="term" value="C:membrane"/>
    <property type="evidence" value="ECO:0007669"/>
    <property type="project" value="TreeGrafter"/>
</dbReference>
<evidence type="ECO:0000256" key="2">
    <source>
        <dbReference type="SAM" id="Phobius"/>
    </source>
</evidence>
<feature type="transmembrane region" description="Helical" evidence="2">
    <location>
        <begin position="168"/>
        <end position="191"/>
    </location>
</feature>
<feature type="region of interest" description="Disordered" evidence="1">
    <location>
        <begin position="343"/>
        <end position="369"/>
    </location>
</feature>
<dbReference type="EMBL" id="JANBTX010000214">
    <property type="protein sequence ID" value="KAJ2684386.1"/>
    <property type="molecule type" value="Genomic_DNA"/>
</dbReference>
<evidence type="ECO:0000256" key="1">
    <source>
        <dbReference type="SAM" id="MobiDB-lite"/>
    </source>
</evidence>
<dbReference type="OrthoDB" id="431202at2759"/>
<keyword evidence="2" id="KW-0812">Transmembrane</keyword>
<evidence type="ECO:0008006" key="5">
    <source>
        <dbReference type="Google" id="ProtNLM"/>
    </source>
</evidence>
<dbReference type="PANTHER" id="PTHR31735">
    <property type="entry name" value="VACUOLAR MEMBRANE PROTEIN YPL162C"/>
    <property type="match status" value="1"/>
</dbReference>
<gene>
    <name evidence="3" type="ORF">IWW39_004937</name>
</gene>
<comment type="caution">
    <text evidence="3">The sequence shown here is derived from an EMBL/GenBank/DDBJ whole genome shotgun (WGS) entry which is preliminary data.</text>
</comment>
<feature type="transmembrane region" description="Helical" evidence="2">
    <location>
        <begin position="91"/>
        <end position="108"/>
    </location>
</feature>
<name>A0A9W8GGE0_9FUNG</name>
<accession>A0A9W8GGE0</accession>
<sequence>MATSLPAQAIAAVTAASNSVLASLAPLPSPVGGSTLLPALDEVLNCELVGPFSILVQVLVGTLGFSTLIIKRHFERPRRPWLVWGFDVSKQIIGGTLMHMSNLLVSALSGGGEYVLNLTLDCTIGILFITGYLKLFGCLAQRLNVKGLESGHYGDPPSWKRWMKQASIFCASMVCMKLTVVLLITLFPLLVGLGDLILKPILMTHSPRFEIVFVMAIWPLSLNIFESWILDQFIKTKRRADDFPTDGHIPLATTDADSFDLNNALYPSSSLSSGSRTLGGHSARDTRLSIEMSEFELVEDGDDVDVKRESGLAHSVYQAPAVLPTDAQAIRLKSSSALDQCDTFLSGGRNPFSDGEPDDTDDKPTTTHL</sequence>
<feature type="transmembrane region" description="Helical" evidence="2">
    <location>
        <begin position="114"/>
        <end position="133"/>
    </location>
</feature>
<dbReference type="PANTHER" id="PTHR31735:SF1">
    <property type="entry name" value="VACUOLAR MEMBRANE PROTEIN YPL162C"/>
    <property type="match status" value="1"/>
</dbReference>
<keyword evidence="2" id="KW-0472">Membrane</keyword>